<proteinExistence type="predicted"/>
<dbReference type="InterPro" id="IPR039261">
    <property type="entry name" value="FNR_nucleotide-bd"/>
</dbReference>
<dbReference type="InterPro" id="IPR017938">
    <property type="entry name" value="Riboflavin_synthase-like_b-brl"/>
</dbReference>
<dbReference type="PANTHER" id="PTHR30157:SF0">
    <property type="entry name" value="NADPH-DEPENDENT FERRIC-CHELATE REDUCTASE"/>
    <property type="match status" value="1"/>
</dbReference>
<feature type="domain" description="FAD-binding FR-type" evidence="1">
    <location>
        <begin position="9"/>
        <end position="135"/>
    </location>
</feature>
<dbReference type="EMBL" id="JACHMM010000001">
    <property type="protein sequence ID" value="MBB5791250.1"/>
    <property type="molecule type" value="Genomic_DNA"/>
</dbReference>
<keyword evidence="3" id="KW-1185">Reference proteome</keyword>
<dbReference type="Pfam" id="PF08021">
    <property type="entry name" value="FAD_binding_9"/>
    <property type="match status" value="1"/>
</dbReference>
<reference evidence="2 3" key="1">
    <citation type="submission" date="2020-08" db="EMBL/GenBank/DDBJ databases">
        <title>Sequencing the genomes of 1000 actinobacteria strains.</title>
        <authorList>
            <person name="Klenk H.-P."/>
        </authorList>
    </citation>
    <scope>NUCLEOTIDE SEQUENCE [LARGE SCALE GENOMIC DNA]</scope>
    <source>
        <strain evidence="2 3">DSM 102122</strain>
    </source>
</reference>
<evidence type="ECO:0000313" key="2">
    <source>
        <dbReference type="EMBL" id="MBB5791250.1"/>
    </source>
</evidence>
<dbReference type="InterPro" id="IPR007037">
    <property type="entry name" value="SIP_rossman_dom"/>
</dbReference>
<dbReference type="GO" id="GO:0016491">
    <property type="term" value="F:oxidoreductase activity"/>
    <property type="evidence" value="ECO:0007669"/>
    <property type="project" value="InterPro"/>
</dbReference>
<evidence type="ECO:0000313" key="3">
    <source>
        <dbReference type="Proteomes" id="UP000542813"/>
    </source>
</evidence>
<name>A0A7W9GWB6_9ACTN</name>
<comment type="caution">
    <text evidence="2">The sequence shown here is derived from an EMBL/GenBank/DDBJ whole genome shotgun (WGS) entry which is preliminary data.</text>
</comment>
<sequence length="304" mass="33359">MSVGADLPMRFFRAEVLDARPVCADMMRVVFGGPGLADFASTGVGDEYLRVFFPTGDGAEPVLPVIHDNGRWTYPDGAEPSPMRTYTVRDHRPERGEVVIDFVVHDGGVAAEWARTAGPGDVVTLNTPTGMYDAPADFTWQLLLADSAALPAATRILESCPPGVRTRAVFEVASPAHEVDLPARDGVEVVWLHGGNGHGPSRLADVLRACDLPEGLASGAGYVWVAGETAVLRDARRYLRHELKLPPSAYKVVGYWTDNGEEYNRRLAELDEKTQEWLLEPWDSDADEEDQEDEYIARLEKLGL</sequence>
<protein>
    <submittedName>
        <fullName evidence="2">NADPH-dependent ferric siderophore reductase</fullName>
    </submittedName>
</protein>
<dbReference type="PANTHER" id="PTHR30157">
    <property type="entry name" value="FERRIC REDUCTASE, NADPH-DEPENDENT"/>
    <property type="match status" value="1"/>
</dbReference>
<dbReference type="Gene3D" id="3.40.50.80">
    <property type="entry name" value="Nucleotide-binding domain of ferredoxin-NADP reductase (FNR) module"/>
    <property type="match status" value="1"/>
</dbReference>
<dbReference type="InterPro" id="IPR017927">
    <property type="entry name" value="FAD-bd_FR_type"/>
</dbReference>
<gene>
    <name evidence="2" type="ORF">HD601_005825</name>
</gene>
<dbReference type="RefSeq" id="WP_221441407.1">
    <property type="nucleotide sequence ID" value="NZ_JACHMM010000001.1"/>
</dbReference>
<dbReference type="AlphaFoldDB" id="A0A7W9GWB6"/>
<dbReference type="InterPro" id="IPR039374">
    <property type="entry name" value="SIP_fam"/>
</dbReference>
<dbReference type="CDD" id="cd06193">
    <property type="entry name" value="siderophore_interacting"/>
    <property type="match status" value="1"/>
</dbReference>
<dbReference type="Gene3D" id="2.40.30.10">
    <property type="entry name" value="Translation factors"/>
    <property type="match status" value="1"/>
</dbReference>
<dbReference type="Pfam" id="PF04954">
    <property type="entry name" value="SIP"/>
    <property type="match status" value="1"/>
</dbReference>
<dbReference type="InterPro" id="IPR013113">
    <property type="entry name" value="SIP_FAD-bd"/>
</dbReference>
<dbReference type="Proteomes" id="UP000542813">
    <property type="component" value="Unassembled WGS sequence"/>
</dbReference>
<evidence type="ECO:0000259" key="1">
    <source>
        <dbReference type="PROSITE" id="PS51384"/>
    </source>
</evidence>
<accession>A0A7W9GWB6</accession>
<organism evidence="2 3">
    <name type="scientific">Jiangella mangrovi</name>
    <dbReference type="NCBI Taxonomy" id="1524084"/>
    <lineage>
        <taxon>Bacteria</taxon>
        <taxon>Bacillati</taxon>
        <taxon>Actinomycetota</taxon>
        <taxon>Actinomycetes</taxon>
        <taxon>Jiangellales</taxon>
        <taxon>Jiangellaceae</taxon>
        <taxon>Jiangella</taxon>
    </lineage>
</organism>
<dbReference type="SUPFAM" id="SSF63380">
    <property type="entry name" value="Riboflavin synthase domain-like"/>
    <property type="match status" value="1"/>
</dbReference>
<dbReference type="PROSITE" id="PS51384">
    <property type="entry name" value="FAD_FR"/>
    <property type="match status" value="1"/>
</dbReference>